<keyword evidence="6 8" id="KW-0413">Isomerase</keyword>
<reference evidence="10" key="1">
    <citation type="journal article" date="2014" name="Int. J. Syst. Evol. Microbiol.">
        <title>Complete genome sequence of Corynebacterium casei LMG S-19264T (=DSM 44701T), isolated from a smear-ripened cheese.</title>
        <authorList>
            <consortium name="US DOE Joint Genome Institute (JGI-PGF)"/>
            <person name="Walter F."/>
            <person name="Albersmeier A."/>
            <person name="Kalinowski J."/>
            <person name="Ruckert C."/>
        </authorList>
    </citation>
    <scope>NUCLEOTIDE SEQUENCE</scope>
    <source>
        <strain evidence="10">JCM 4988</strain>
    </source>
</reference>
<feature type="active site" description="Proton acceptor" evidence="8">
    <location>
        <position position="227"/>
    </location>
</feature>
<keyword evidence="8" id="KW-0963">Cytoplasm</keyword>
<comment type="catalytic activity">
    <reaction evidence="7 8">
        <text>(2S,6S)-2,6-diaminopimelate = meso-2,6-diaminopimelate</text>
        <dbReference type="Rhea" id="RHEA:15393"/>
        <dbReference type="ChEBI" id="CHEBI:57609"/>
        <dbReference type="ChEBI" id="CHEBI:57791"/>
        <dbReference type="EC" id="5.1.1.7"/>
    </reaction>
</comment>
<feature type="binding site" evidence="8">
    <location>
        <begin position="228"/>
        <end position="229"/>
    </location>
    <ligand>
        <name>substrate</name>
    </ligand>
</feature>
<dbReference type="InterPro" id="IPR018510">
    <property type="entry name" value="DAP_epimerase_AS"/>
</dbReference>
<accession>A0A918PK69</accession>
<evidence type="ECO:0000256" key="9">
    <source>
        <dbReference type="PROSITE-ProRule" id="PRU10125"/>
    </source>
</evidence>
<dbReference type="SUPFAM" id="SSF54506">
    <property type="entry name" value="Diaminopimelate epimerase-like"/>
    <property type="match status" value="2"/>
</dbReference>
<keyword evidence="4 8" id="KW-0028">Amino-acid biosynthesis</keyword>
<name>A0A918PK69_9ACTN</name>
<dbReference type="PANTHER" id="PTHR31689">
    <property type="entry name" value="DIAMINOPIMELATE EPIMERASE, CHLOROPLASTIC"/>
    <property type="match status" value="1"/>
</dbReference>
<dbReference type="HAMAP" id="MF_00197">
    <property type="entry name" value="DAP_epimerase"/>
    <property type="match status" value="1"/>
</dbReference>
<dbReference type="RefSeq" id="WP_190120922.1">
    <property type="nucleotide sequence ID" value="NZ_BMWG01000001.1"/>
</dbReference>
<protein>
    <recommendedName>
        <fullName evidence="3 8">Diaminopimelate epimerase</fullName>
        <shortName evidence="8">DAP epimerase</shortName>
        <ecNumber evidence="3 8">5.1.1.7</ecNumber>
    </recommendedName>
    <alternativeName>
        <fullName evidence="8">PLP-independent amino acid racemase</fullName>
    </alternativeName>
</protein>
<keyword evidence="11" id="KW-1185">Reference proteome</keyword>
<evidence type="ECO:0000256" key="6">
    <source>
        <dbReference type="ARBA" id="ARBA00023235"/>
    </source>
</evidence>
<evidence type="ECO:0000256" key="3">
    <source>
        <dbReference type="ARBA" id="ARBA00013080"/>
    </source>
</evidence>
<dbReference type="PROSITE" id="PS01326">
    <property type="entry name" value="DAP_EPIMERASE"/>
    <property type="match status" value="1"/>
</dbReference>
<gene>
    <name evidence="8 10" type="primary">dapF</name>
    <name evidence="10" type="ORF">GCM10010387_02390</name>
</gene>
<evidence type="ECO:0000256" key="1">
    <source>
        <dbReference type="ARBA" id="ARBA00005196"/>
    </source>
</evidence>
<feature type="active site" evidence="9">
    <location>
        <position position="76"/>
    </location>
</feature>
<comment type="pathway">
    <text evidence="1 8">Amino-acid biosynthesis; L-lysine biosynthesis via DAP pathway; DL-2,6-diaminopimelate from LL-2,6-diaminopimelate: step 1/1.</text>
</comment>
<feature type="binding site" evidence="8">
    <location>
        <position position="13"/>
    </location>
    <ligand>
        <name>substrate</name>
    </ligand>
</feature>
<dbReference type="PANTHER" id="PTHR31689:SF0">
    <property type="entry name" value="DIAMINOPIMELATE EPIMERASE"/>
    <property type="match status" value="1"/>
</dbReference>
<dbReference type="GO" id="GO:0008837">
    <property type="term" value="F:diaminopimelate epimerase activity"/>
    <property type="evidence" value="ECO:0007669"/>
    <property type="project" value="UniProtKB-UniRule"/>
</dbReference>
<comment type="function">
    <text evidence="8">Catalyzes the stereoinversion of LL-2,6-diaminopimelate (L,L-DAP) to meso-diaminopimelate (meso-DAP), a precursor of L-lysine and an essential component of the bacterial peptidoglycan.</text>
</comment>
<dbReference type="EMBL" id="BMWG01000001">
    <property type="protein sequence ID" value="GGZ13859.1"/>
    <property type="molecule type" value="Genomic_DNA"/>
</dbReference>
<comment type="caution">
    <text evidence="10">The sequence shown here is derived from an EMBL/GenBank/DDBJ whole genome shotgun (WGS) entry which is preliminary data.</text>
</comment>
<dbReference type="GO" id="GO:0005829">
    <property type="term" value="C:cytosol"/>
    <property type="evidence" value="ECO:0007669"/>
    <property type="project" value="TreeGrafter"/>
</dbReference>
<dbReference type="Gene3D" id="3.10.310.10">
    <property type="entry name" value="Diaminopimelate Epimerase, Chain A, domain 1"/>
    <property type="match status" value="2"/>
</dbReference>
<feature type="site" description="Could be important to modulate the pK values of the two catalytic cysteine residues" evidence="8">
    <location>
        <position position="218"/>
    </location>
</feature>
<feature type="binding site" evidence="8">
    <location>
        <begin position="218"/>
        <end position="219"/>
    </location>
    <ligand>
        <name>substrate</name>
    </ligand>
</feature>
<keyword evidence="5 8" id="KW-0457">Lysine biosynthesis</keyword>
<dbReference type="AlphaFoldDB" id="A0A918PK69"/>
<evidence type="ECO:0000256" key="2">
    <source>
        <dbReference type="ARBA" id="ARBA00010219"/>
    </source>
</evidence>
<feature type="binding site" evidence="8">
    <location>
        <position position="67"/>
    </location>
    <ligand>
        <name>substrate</name>
    </ligand>
</feature>
<comment type="subunit">
    <text evidence="8">Homodimer.</text>
</comment>
<comment type="caution">
    <text evidence="8">Lacks conserved residue(s) required for the propagation of feature annotation.</text>
</comment>
<comment type="subcellular location">
    <subcellularLocation>
        <location evidence="8">Cytoplasm</location>
    </subcellularLocation>
</comment>
<reference evidence="10" key="2">
    <citation type="submission" date="2020-09" db="EMBL/GenBank/DDBJ databases">
        <authorList>
            <person name="Sun Q."/>
            <person name="Ohkuma M."/>
        </authorList>
    </citation>
    <scope>NUCLEOTIDE SEQUENCE</scope>
    <source>
        <strain evidence="10">JCM 4988</strain>
    </source>
</reference>
<feature type="binding site" evidence="8">
    <location>
        <position position="165"/>
    </location>
    <ligand>
        <name>substrate</name>
    </ligand>
</feature>
<feature type="binding site" evidence="8">
    <location>
        <position position="200"/>
    </location>
    <ligand>
        <name>substrate</name>
    </ligand>
</feature>
<feature type="active site" description="Proton donor" evidence="8">
    <location>
        <position position="76"/>
    </location>
</feature>
<evidence type="ECO:0000256" key="7">
    <source>
        <dbReference type="ARBA" id="ARBA00051712"/>
    </source>
</evidence>
<dbReference type="GO" id="GO:0009089">
    <property type="term" value="P:lysine biosynthetic process via diaminopimelate"/>
    <property type="evidence" value="ECO:0007669"/>
    <property type="project" value="UniProtKB-UniRule"/>
</dbReference>
<dbReference type="NCBIfam" id="TIGR00652">
    <property type="entry name" value="DapF"/>
    <property type="match status" value="1"/>
</dbReference>
<dbReference type="EC" id="5.1.1.7" evidence="3 8"/>
<organism evidence="10 11">
    <name type="scientific">Streptomyces inusitatus</name>
    <dbReference type="NCBI Taxonomy" id="68221"/>
    <lineage>
        <taxon>Bacteria</taxon>
        <taxon>Bacillati</taxon>
        <taxon>Actinomycetota</taxon>
        <taxon>Actinomycetes</taxon>
        <taxon>Kitasatosporales</taxon>
        <taxon>Streptomycetaceae</taxon>
        <taxon>Streptomyces</taxon>
    </lineage>
</organism>
<comment type="similarity">
    <text evidence="2 8">Belongs to the diaminopimelate epimerase family.</text>
</comment>
<evidence type="ECO:0000256" key="8">
    <source>
        <dbReference type="HAMAP-Rule" id="MF_00197"/>
    </source>
</evidence>
<feature type="binding site" evidence="8">
    <location>
        <begin position="77"/>
        <end position="78"/>
    </location>
    <ligand>
        <name>substrate</name>
    </ligand>
</feature>
<sequence length="337" mass="35716">MALSITKTHGSLNDIFVIDGAPTDHFAEADVARAVRLLCDREQGLGGDGVYFVADNGDGSAEAYFYNPDGSASLLCGNGMRGAGRLLLDRHDARSVVLRTGPHAFTVRAAETTPHGVRQVSVELPPVDFAPGEPIVAGTEEQAFVDLPLPPYHPSRHVSAVAVPNSHLITVVDDGYDEAELIETGGRVAETPATFPIGANVSFVRPLGDTEVFVRTFERGAGLTPSCGSGVAASRAVLSRLGRVAPEQPVTVRNPGGVARSWMRTDGERWQPVLEGNATLVYATELEPEALLGEGPVVFEASYFTAENEAFAAQNGENLRVLKESGIEMELKSPAAL</sequence>
<dbReference type="Proteomes" id="UP000630936">
    <property type="component" value="Unassembled WGS sequence"/>
</dbReference>
<evidence type="ECO:0000313" key="11">
    <source>
        <dbReference type="Proteomes" id="UP000630936"/>
    </source>
</evidence>
<feature type="site" description="Could be important to modulate the pK values of the two catalytic cysteine residues" evidence="8">
    <location>
        <position position="167"/>
    </location>
</feature>
<dbReference type="InterPro" id="IPR001653">
    <property type="entry name" value="DAP_epimerase_DapF"/>
</dbReference>
<dbReference type="Pfam" id="PF01678">
    <property type="entry name" value="DAP_epimerase"/>
    <property type="match status" value="2"/>
</dbReference>
<evidence type="ECO:0000256" key="5">
    <source>
        <dbReference type="ARBA" id="ARBA00023154"/>
    </source>
</evidence>
<proteinExistence type="inferred from homology"/>
<evidence type="ECO:0000313" key="10">
    <source>
        <dbReference type="EMBL" id="GGZ13859.1"/>
    </source>
</evidence>
<evidence type="ECO:0000256" key="4">
    <source>
        <dbReference type="ARBA" id="ARBA00022605"/>
    </source>
</evidence>